<comment type="caution">
    <text evidence="10">The sequence shown here is derived from an EMBL/GenBank/DDBJ whole genome shotgun (WGS) entry which is preliminary data.</text>
</comment>
<dbReference type="PANTHER" id="PTHR46206:SF5">
    <property type="entry name" value="P450, PUTATIVE (EUROFUNG)-RELATED"/>
    <property type="match status" value="1"/>
</dbReference>
<name>A0A2T9Z8W1_9FUNG</name>
<dbReference type="STRING" id="133381.A0A2T9Z8W1"/>
<keyword evidence="8" id="KW-0560">Oxidoreductase</keyword>
<gene>
    <name evidence="10" type="ORF">BB560_004562</name>
</gene>
<evidence type="ECO:0000256" key="5">
    <source>
        <dbReference type="ARBA" id="ARBA00022692"/>
    </source>
</evidence>
<dbReference type="PANTHER" id="PTHR46206">
    <property type="entry name" value="CYTOCHROME P450"/>
    <property type="match status" value="1"/>
</dbReference>
<dbReference type="OrthoDB" id="1844152at2759"/>
<comment type="subcellular location">
    <subcellularLocation>
        <location evidence="2">Membrane</location>
    </subcellularLocation>
</comment>
<reference evidence="10 11" key="1">
    <citation type="journal article" date="2018" name="MBio">
        <title>Comparative Genomics Reveals the Core Gene Toolbox for the Fungus-Insect Symbiosis.</title>
        <authorList>
            <person name="Wang Y."/>
            <person name="Stata M."/>
            <person name="Wang W."/>
            <person name="Stajich J.E."/>
            <person name="White M.M."/>
            <person name="Moncalvo J.M."/>
        </authorList>
    </citation>
    <scope>NUCLEOTIDE SEQUENCE [LARGE SCALE GENOMIC DNA]</scope>
    <source>
        <strain evidence="10 11">SC-DP-2</strain>
    </source>
</reference>
<dbReference type="Gene3D" id="1.10.630.10">
    <property type="entry name" value="Cytochrome P450"/>
    <property type="match status" value="1"/>
</dbReference>
<evidence type="ECO:0000256" key="6">
    <source>
        <dbReference type="ARBA" id="ARBA00022723"/>
    </source>
</evidence>
<dbReference type="GO" id="GO:0004497">
    <property type="term" value="F:monooxygenase activity"/>
    <property type="evidence" value="ECO:0007669"/>
    <property type="project" value="UniProtKB-KW"/>
</dbReference>
<keyword evidence="4" id="KW-0408">Iron</keyword>
<dbReference type="Pfam" id="PF00067">
    <property type="entry name" value="p450"/>
    <property type="match status" value="1"/>
</dbReference>
<keyword evidence="9" id="KW-0472">Membrane</keyword>
<evidence type="ECO:0000256" key="9">
    <source>
        <dbReference type="ARBA" id="ARBA00023136"/>
    </source>
</evidence>
<keyword evidence="6" id="KW-0479">Metal-binding</keyword>
<keyword evidence="7" id="KW-1133">Transmembrane helix</keyword>
<evidence type="ECO:0000256" key="8">
    <source>
        <dbReference type="ARBA" id="ARBA00023033"/>
    </source>
</evidence>
<comment type="cofactor">
    <cofactor evidence="1">
        <name>heme</name>
        <dbReference type="ChEBI" id="CHEBI:30413"/>
    </cofactor>
</comment>
<evidence type="ECO:0000313" key="11">
    <source>
        <dbReference type="Proteomes" id="UP000245609"/>
    </source>
</evidence>
<accession>A0A2T9Z8W1</accession>
<protein>
    <submittedName>
        <fullName evidence="10">Uncharacterized protein</fullName>
    </submittedName>
</protein>
<evidence type="ECO:0000256" key="4">
    <source>
        <dbReference type="ARBA" id="ARBA00022617"/>
    </source>
</evidence>
<evidence type="ECO:0000313" key="10">
    <source>
        <dbReference type="EMBL" id="PVV01038.1"/>
    </source>
</evidence>
<keyword evidence="11" id="KW-1185">Reference proteome</keyword>
<dbReference type="Proteomes" id="UP000245609">
    <property type="component" value="Unassembled WGS sequence"/>
</dbReference>
<proteinExistence type="inferred from homology"/>
<dbReference type="EMBL" id="MBFS01001428">
    <property type="protein sequence ID" value="PVV01038.1"/>
    <property type="molecule type" value="Genomic_DNA"/>
</dbReference>
<dbReference type="GO" id="GO:0016020">
    <property type="term" value="C:membrane"/>
    <property type="evidence" value="ECO:0007669"/>
    <property type="project" value="UniProtKB-SubCell"/>
</dbReference>
<evidence type="ECO:0000256" key="3">
    <source>
        <dbReference type="ARBA" id="ARBA00010617"/>
    </source>
</evidence>
<dbReference type="SUPFAM" id="SSF48264">
    <property type="entry name" value="Cytochrome P450"/>
    <property type="match status" value="1"/>
</dbReference>
<dbReference type="GO" id="GO:0005506">
    <property type="term" value="F:iron ion binding"/>
    <property type="evidence" value="ECO:0007669"/>
    <property type="project" value="InterPro"/>
</dbReference>
<organism evidence="10 11">
    <name type="scientific">Smittium megazygosporum</name>
    <dbReference type="NCBI Taxonomy" id="133381"/>
    <lineage>
        <taxon>Eukaryota</taxon>
        <taxon>Fungi</taxon>
        <taxon>Fungi incertae sedis</taxon>
        <taxon>Zoopagomycota</taxon>
        <taxon>Kickxellomycotina</taxon>
        <taxon>Harpellomycetes</taxon>
        <taxon>Harpellales</taxon>
        <taxon>Legeriomycetaceae</taxon>
        <taxon>Smittium</taxon>
    </lineage>
</organism>
<sequence length="523" mass="59502">MVDLRFYSELILFQKSNPEFHYLRAILISKQHHYTKILPGISKKSKLLDLNSRECGNFILLSSRYKYSTNKPVLLDEFTSGKSFRESQTEISGLGRRVGQLDAGQTENTEYQEPTATRLVLPSSSSKGSLHGRMEAGIYLLGTETSPPRYAGGSPPEDTPAIPVLILQEKKLQETKKLSKIIVKNKVILLQLDFGNTILSHDFSNEYFSHHDQILNITHAHKIVGTKLYINKTYLKHRKTLEISFPSFLTKYIQKISLTDSKEFDMSIDRYIKESGSDIGGDIFGQDPEIQEFSTEGFATVLIDLWFFIAKVIPSRIANIIVDLAIQPNLYFILIQEQKDLIKKYGQGVTYQVAKEMKFMDAFIKESLNNSIPASFIFRSVLKEMFLSNGAFLSKGQMISINMFSETISNNSNTDKEFDICRHIANKKSFTEPSMDSLIWGYGVQYSGTLIKIFVALLIRKLYIFSNIDGNQPVHPGYINLSTVIPSVNSVYFKLHDINGYRDLIDLTEEYNRIMNSNSQSIV</sequence>
<dbReference type="InterPro" id="IPR001128">
    <property type="entry name" value="Cyt_P450"/>
</dbReference>
<dbReference type="AlphaFoldDB" id="A0A2T9Z8W1"/>
<evidence type="ECO:0000256" key="2">
    <source>
        <dbReference type="ARBA" id="ARBA00004370"/>
    </source>
</evidence>
<keyword evidence="5" id="KW-0812">Transmembrane</keyword>
<evidence type="ECO:0000256" key="1">
    <source>
        <dbReference type="ARBA" id="ARBA00001971"/>
    </source>
</evidence>
<dbReference type="GO" id="GO:0016705">
    <property type="term" value="F:oxidoreductase activity, acting on paired donors, with incorporation or reduction of molecular oxygen"/>
    <property type="evidence" value="ECO:0007669"/>
    <property type="project" value="InterPro"/>
</dbReference>
<dbReference type="InterPro" id="IPR036396">
    <property type="entry name" value="Cyt_P450_sf"/>
</dbReference>
<evidence type="ECO:0000256" key="7">
    <source>
        <dbReference type="ARBA" id="ARBA00022989"/>
    </source>
</evidence>
<keyword evidence="4" id="KW-0349">Heme</keyword>
<comment type="similarity">
    <text evidence="3">Belongs to the cytochrome P450 family.</text>
</comment>
<dbReference type="GO" id="GO:0020037">
    <property type="term" value="F:heme binding"/>
    <property type="evidence" value="ECO:0007669"/>
    <property type="project" value="InterPro"/>
</dbReference>
<keyword evidence="8" id="KW-0503">Monooxygenase</keyword>